<dbReference type="InterPro" id="IPR017892">
    <property type="entry name" value="Pkinase_C"/>
</dbReference>
<dbReference type="FunFam" id="1.10.510.10:FF:000038">
    <property type="entry name" value="serine/threonine-protein kinase N2 isoform X1"/>
    <property type="match status" value="1"/>
</dbReference>
<evidence type="ECO:0000256" key="3">
    <source>
        <dbReference type="ARBA" id="ARBA00022527"/>
    </source>
</evidence>
<comment type="catalytic activity">
    <reaction evidence="9">
        <text>L-threonyl-[protein] + ATP = O-phospho-L-threonyl-[protein] + ADP + H(+)</text>
        <dbReference type="Rhea" id="RHEA:46608"/>
        <dbReference type="Rhea" id="RHEA-COMP:11060"/>
        <dbReference type="Rhea" id="RHEA-COMP:11605"/>
        <dbReference type="ChEBI" id="CHEBI:15378"/>
        <dbReference type="ChEBI" id="CHEBI:30013"/>
        <dbReference type="ChEBI" id="CHEBI:30616"/>
        <dbReference type="ChEBI" id="CHEBI:61977"/>
        <dbReference type="ChEBI" id="CHEBI:456216"/>
        <dbReference type="EC" id="2.7.11.13"/>
    </reaction>
</comment>
<evidence type="ECO:0000256" key="10">
    <source>
        <dbReference type="ARBA" id="ARBA00047470"/>
    </source>
</evidence>
<dbReference type="Pfam" id="PF00069">
    <property type="entry name" value="Pkinase"/>
    <property type="match status" value="1"/>
</dbReference>
<keyword evidence="8 11" id="KW-0067">ATP-binding</keyword>
<feature type="domain" description="Protein kinase" evidence="14">
    <location>
        <begin position="690"/>
        <end position="949"/>
    </location>
</feature>
<comment type="catalytic activity">
    <reaction evidence="10">
        <text>L-seryl-[protein] + ATP = O-phospho-L-seryl-[protein] + ADP + H(+)</text>
        <dbReference type="Rhea" id="RHEA:17989"/>
        <dbReference type="Rhea" id="RHEA-COMP:9863"/>
        <dbReference type="Rhea" id="RHEA-COMP:11604"/>
        <dbReference type="ChEBI" id="CHEBI:15378"/>
        <dbReference type="ChEBI" id="CHEBI:29999"/>
        <dbReference type="ChEBI" id="CHEBI:30616"/>
        <dbReference type="ChEBI" id="CHEBI:83421"/>
        <dbReference type="ChEBI" id="CHEBI:456216"/>
        <dbReference type="EC" id="2.7.11.13"/>
    </reaction>
</comment>
<evidence type="ECO:0000259" key="15">
    <source>
        <dbReference type="PROSITE" id="PS51285"/>
    </source>
</evidence>
<dbReference type="SUPFAM" id="SSF56112">
    <property type="entry name" value="Protein kinase-like (PK-like)"/>
    <property type="match status" value="1"/>
</dbReference>
<evidence type="ECO:0000256" key="11">
    <source>
        <dbReference type="PROSITE-ProRule" id="PRU10141"/>
    </source>
</evidence>
<dbReference type="EC" id="2.7.11.13" evidence="2"/>
<accession>A0A315V188</accession>
<evidence type="ECO:0000313" key="16">
    <source>
        <dbReference type="EMBL" id="PWA17024.1"/>
    </source>
</evidence>
<keyword evidence="6 11" id="KW-0547">Nucleotide-binding</keyword>
<dbReference type="InterPro" id="IPR000719">
    <property type="entry name" value="Prot_kinase_dom"/>
</dbReference>
<keyword evidence="4" id="KW-0597">Phosphoprotein</keyword>
<dbReference type="InterPro" id="IPR035892">
    <property type="entry name" value="C2_domain_sf"/>
</dbReference>
<evidence type="ECO:0000256" key="5">
    <source>
        <dbReference type="ARBA" id="ARBA00022679"/>
    </source>
</evidence>
<feature type="coiled-coil region" evidence="12">
    <location>
        <begin position="321"/>
        <end position="348"/>
    </location>
</feature>
<feature type="region of interest" description="Disordered" evidence="13">
    <location>
        <begin position="411"/>
        <end position="434"/>
    </location>
</feature>
<dbReference type="PROSITE" id="PS00108">
    <property type="entry name" value="PROTEIN_KINASE_ST"/>
    <property type="match status" value="1"/>
</dbReference>
<feature type="region of interest" description="Disordered" evidence="13">
    <location>
        <begin position="595"/>
        <end position="619"/>
    </location>
</feature>
<reference evidence="16 17" key="1">
    <citation type="journal article" date="2018" name="G3 (Bethesda)">
        <title>A High-Quality Reference Genome for the Invasive Mosquitofish Gambusia affinis Using a Chicago Library.</title>
        <authorList>
            <person name="Hoffberg S.L."/>
            <person name="Troendle N.J."/>
            <person name="Glenn T.C."/>
            <person name="Mahmud O."/>
            <person name="Louha S."/>
            <person name="Chalopin D."/>
            <person name="Bennetzen J.L."/>
            <person name="Mauricio R."/>
        </authorList>
    </citation>
    <scope>NUCLEOTIDE SEQUENCE [LARGE SCALE GENOMIC DNA]</scope>
    <source>
        <strain evidence="16">NE01/NJP1002.9</strain>
        <tissue evidence="16">Muscle</tissue>
    </source>
</reference>
<proteinExistence type="inferred from homology"/>
<dbReference type="Gene3D" id="1.10.287.160">
    <property type="entry name" value="HR1 repeat"/>
    <property type="match status" value="2"/>
</dbReference>
<gene>
    <name evidence="16" type="ORF">CCH79_00013267</name>
</gene>
<dbReference type="SMART" id="SM00133">
    <property type="entry name" value="S_TK_X"/>
    <property type="match status" value="1"/>
</dbReference>
<dbReference type="PANTHER" id="PTHR24351">
    <property type="entry name" value="RIBOSOMAL PROTEIN S6 KINASE"/>
    <property type="match status" value="1"/>
</dbReference>
<comment type="similarity">
    <text evidence="1">Belongs to the protein kinase superfamily. AGC Ser/Thr protein kinase family. PKC subfamily.</text>
</comment>
<evidence type="ECO:0000256" key="13">
    <source>
        <dbReference type="SAM" id="MobiDB-lite"/>
    </source>
</evidence>
<dbReference type="InterPro" id="IPR008271">
    <property type="entry name" value="Ser/Thr_kinase_AS"/>
</dbReference>
<dbReference type="Proteomes" id="UP000250572">
    <property type="component" value="Unassembled WGS sequence"/>
</dbReference>
<evidence type="ECO:0000256" key="2">
    <source>
        <dbReference type="ARBA" id="ARBA00012429"/>
    </source>
</evidence>
<dbReference type="SMART" id="SM00220">
    <property type="entry name" value="S_TKc"/>
    <property type="match status" value="1"/>
</dbReference>
<dbReference type="EMBL" id="NHOQ01002408">
    <property type="protein sequence ID" value="PWA17024.1"/>
    <property type="molecule type" value="Genomic_DNA"/>
</dbReference>
<dbReference type="GO" id="GO:0004697">
    <property type="term" value="F:diacylglycerol-dependent serine/threonine kinase activity"/>
    <property type="evidence" value="ECO:0007669"/>
    <property type="project" value="UniProtKB-EC"/>
</dbReference>
<feature type="region of interest" description="Disordered" evidence="13">
    <location>
        <begin position="255"/>
        <end position="277"/>
    </location>
</feature>
<feature type="binding site" evidence="11">
    <location>
        <position position="719"/>
    </location>
    <ligand>
        <name>ATP</name>
        <dbReference type="ChEBI" id="CHEBI:30616"/>
    </ligand>
</feature>
<keyword evidence="17" id="KW-1185">Reference proteome</keyword>
<feature type="domain" description="AGC-kinase C-terminal" evidence="15">
    <location>
        <begin position="950"/>
        <end position="1016"/>
    </location>
</feature>
<evidence type="ECO:0000256" key="7">
    <source>
        <dbReference type="ARBA" id="ARBA00022777"/>
    </source>
</evidence>
<dbReference type="GO" id="GO:0005524">
    <property type="term" value="F:ATP binding"/>
    <property type="evidence" value="ECO:0007669"/>
    <property type="project" value="UniProtKB-UniRule"/>
</dbReference>
<dbReference type="SUPFAM" id="SSF49562">
    <property type="entry name" value="C2 domain (Calcium/lipid-binding domain, CaLB)"/>
    <property type="match status" value="1"/>
</dbReference>
<keyword evidence="3" id="KW-0723">Serine/threonine-protein kinase</keyword>
<evidence type="ECO:0000256" key="6">
    <source>
        <dbReference type="ARBA" id="ARBA00022741"/>
    </source>
</evidence>
<evidence type="ECO:0000313" key="17">
    <source>
        <dbReference type="Proteomes" id="UP000250572"/>
    </source>
</evidence>
<dbReference type="AlphaFoldDB" id="A0A315V188"/>
<dbReference type="Gene3D" id="1.10.510.10">
    <property type="entry name" value="Transferase(Phosphotransferase) domain 1"/>
    <property type="match status" value="1"/>
</dbReference>
<evidence type="ECO:0000256" key="4">
    <source>
        <dbReference type="ARBA" id="ARBA00022553"/>
    </source>
</evidence>
<evidence type="ECO:0000256" key="1">
    <source>
        <dbReference type="ARBA" id="ARBA00005490"/>
    </source>
</evidence>
<feature type="non-terminal residue" evidence="16">
    <location>
        <position position="1016"/>
    </location>
</feature>
<dbReference type="PROSITE" id="PS50011">
    <property type="entry name" value="PROTEIN_KINASE_DOM"/>
    <property type="match status" value="1"/>
</dbReference>
<keyword evidence="12" id="KW-0175">Coiled coil</keyword>
<dbReference type="InterPro" id="IPR011009">
    <property type="entry name" value="Kinase-like_dom_sf"/>
</dbReference>
<keyword evidence="5" id="KW-0808">Transferase</keyword>
<dbReference type="FunFam" id="3.30.200.20:FF:000058">
    <property type="entry name" value="Putative serine/threonine-protein kinase N2"/>
    <property type="match status" value="1"/>
</dbReference>
<evidence type="ECO:0000256" key="12">
    <source>
        <dbReference type="SAM" id="Coils"/>
    </source>
</evidence>
<evidence type="ECO:0000256" key="9">
    <source>
        <dbReference type="ARBA" id="ARBA00047272"/>
    </source>
</evidence>
<sequence>MALNRRPPFPLPEVSSAPSWFEFSSFLLTFVAVADIFFLFARRERELIRCGVQRGEANNVLLLSTQCSCRRARKSQAAFHYERGAPNGAEEQLRLSKLKQYPKYCRLISALSQTEQQQQFRLLVGGRKGTCGHAAANAEPRASNRRCQNRASSAFLCRKKSLLKRQEQKRGRGTEGGREDLVTEQKKMRMQREVDVAEEAAGRIAALFSKHAELSVWKKRGSTPLDMLSTAQQMLQDSRSKIELIRLQIIKVTQAGGGGGEDGGNQKIPADGETSPGVVSTVDARLAELQHYMQRETDALALHRDVVKQLQAISELDQNALAEARVRVQESSQKLELLQLSLEKCLQEQNHDSPRPPAEAIDPLEGTPSPEDRRSSRPLPTSSSIFPVRPASLTGKLELRLLGCEDLLKPQSESEQENPLVSSENGSAVPPKTDGSLTEVSAVLRLDGRVVGRTRWAAVGDLNWDQVFYIQLERSRELEVCVFWRFRRTMCAVKILRLEELMGNPDHNQGFNLEPQGLLHIQFIDTVVERQPKLRRQRCIFTKERVLGFFNSSGKNFLRAAQMNMNFATWGHLMMSILPHYSSFATFSSHLSTTSDLIGHSPPNPTEKKPDPTSSLPSETPLIRLSVTEDHPPPIDIKQQENIITKEEKTSSVPALQEKLISIHPASSPNTGEECEDQPVSPLKMKVEDFKYTSVLGRGHFGKVLLAEFKKTGRLYAIKALKKRDIVTRDEVDSLMSEKRIFEMINASRHPFLVYLHGCFQTADHVCFVMEYLPGGDLMIHIHTDVFSEAQTRFYSACVLLGLEFLHLNKIIYRDLKLDNILMDAEGFVKITDFGLCKEGMGHGDQTSTFCGTPEFLAPEVLTDDTYTRAVDWWGMGVLIYEMLVGESPFPGEDEEEVFDSIVNDDVQYPASLPTDAVSIMQKLLKKNPLKRLGGGERDANEVKGDQFFETIDWEALMARKLTPPFMPSIKEPTDVSNFDSDFTRLQPVLSPPSKPFSLSAEQQEAFADFDFCALH</sequence>
<dbReference type="InterPro" id="IPR000961">
    <property type="entry name" value="AGC-kinase_C"/>
</dbReference>
<feature type="compositionally biased region" description="Polar residues" evidence="13">
    <location>
        <begin position="411"/>
        <end position="426"/>
    </location>
</feature>
<dbReference type="InterPro" id="IPR017441">
    <property type="entry name" value="Protein_kinase_ATP_BS"/>
</dbReference>
<dbReference type="STRING" id="33528.ENSGAFP00000009170"/>
<feature type="region of interest" description="Disordered" evidence="13">
    <location>
        <begin position="348"/>
        <end position="387"/>
    </location>
</feature>
<dbReference type="PROSITE" id="PS51285">
    <property type="entry name" value="AGC_KINASE_CTER"/>
    <property type="match status" value="1"/>
</dbReference>
<dbReference type="Gene3D" id="3.30.200.20">
    <property type="entry name" value="Phosphorylase Kinase, domain 1"/>
    <property type="match status" value="1"/>
</dbReference>
<evidence type="ECO:0000259" key="14">
    <source>
        <dbReference type="PROSITE" id="PS50011"/>
    </source>
</evidence>
<comment type="caution">
    <text evidence="16">The sequence shown here is derived from an EMBL/GenBank/DDBJ whole genome shotgun (WGS) entry which is preliminary data.</text>
</comment>
<organism evidence="16 17">
    <name type="scientific">Gambusia affinis</name>
    <name type="common">Western mosquitofish</name>
    <name type="synonym">Heterandria affinis</name>
    <dbReference type="NCBI Taxonomy" id="33528"/>
    <lineage>
        <taxon>Eukaryota</taxon>
        <taxon>Metazoa</taxon>
        <taxon>Chordata</taxon>
        <taxon>Craniata</taxon>
        <taxon>Vertebrata</taxon>
        <taxon>Euteleostomi</taxon>
        <taxon>Actinopterygii</taxon>
        <taxon>Neopterygii</taxon>
        <taxon>Teleostei</taxon>
        <taxon>Neoteleostei</taxon>
        <taxon>Acanthomorphata</taxon>
        <taxon>Ovalentaria</taxon>
        <taxon>Atherinomorphae</taxon>
        <taxon>Cyprinodontiformes</taxon>
        <taxon>Poeciliidae</taxon>
        <taxon>Poeciliinae</taxon>
        <taxon>Gambusia</taxon>
    </lineage>
</organism>
<evidence type="ECO:0000256" key="8">
    <source>
        <dbReference type="ARBA" id="ARBA00022840"/>
    </source>
</evidence>
<dbReference type="CDD" id="cd05589">
    <property type="entry name" value="STKc_PKN"/>
    <property type="match status" value="1"/>
</dbReference>
<dbReference type="PROSITE" id="PS00107">
    <property type="entry name" value="PROTEIN_KINASE_ATP"/>
    <property type="match status" value="1"/>
</dbReference>
<protein>
    <recommendedName>
        <fullName evidence="2">protein kinase C</fullName>
        <ecNumber evidence="2">2.7.11.13</ecNumber>
    </recommendedName>
</protein>
<name>A0A315V188_GAMAF</name>
<dbReference type="SUPFAM" id="SSF46585">
    <property type="entry name" value="HR1 repeat"/>
    <property type="match status" value="2"/>
</dbReference>
<dbReference type="Pfam" id="PF00433">
    <property type="entry name" value="Pkinase_C"/>
    <property type="match status" value="1"/>
</dbReference>
<keyword evidence="7" id="KW-0418">Kinase</keyword>
<dbReference type="InterPro" id="IPR036274">
    <property type="entry name" value="HR1_rpt_sf"/>
</dbReference>